<sequence>MDIQVTKGLLNEQSEGSITAEVKLNFNLFENELIKIIGVSCGNCKLTYGFASILKKEKIRKIPLSNIELKWLDNNGVANRDIVLNESDNINISLLADGMSGNIEDWRQVKIPIQIKLSNGVDISIWVTLKNKDGIVSGKCFPSKLFFVKWFLNYSALIVFCLVILTWLSLHENVYNPINIDRHYYITIICIVIAYFGVPNLDGFKIFNLKFFKKLKARLLYPEFYFDQMIVKLIGNWFFVVILAPILLLLWAFYDNYSLYEIDLPKDVKENRFVIIPIESAVCDSIVNSGQYSCNNSNISQSDDEKLSMFFGMDVKRVIDKIIQFLYGHDDNKVGMFEKIYKKDIESVCLAAKLIKFDPLYSLSEDRLERKSDTKYHYCLATLRLKNGEVTFDEISYHFNGGRINLIEMFSGNEYFEIFRSETDPVRPGKEVNIISVISGVNTDIFKIKLIDADNTKSISIKPKGVDIDVFRKYMGSYDYKPIYISSNIILSFEKYDINLFVNEVNLLKERSVRDFKYVNGESDWGSNWTLEEVFDTFSYVFDKGIDLAGNKSYVKFSKQNDLIKSNTHDFYLASSHGKTIGNYFEVITKFFEIVSYYAKYYPDENMTMKTNFDDFHNQMSSLFNKHFPAEDCKIYSGVVDFCDTSRKLYAELMYWVLNLDDIYEFNGESHDLVLEYIIKDDSLESVRNYLILSYITETLSLDKIDYFIEHYNYGKGGLKADLYGCAFKYVNDNNGFASYTTYVEGKLNNKIIYNCDNY</sequence>
<feature type="transmembrane region" description="Helical" evidence="1">
    <location>
        <begin position="151"/>
        <end position="170"/>
    </location>
</feature>
<feature type="transmembrane region" description="Helical" evidence="1">
    <location>
        <begin position="229"/>
        <end position="254"/>
    </location>
</feature>
<evidence type="ECO:0000256" key="1">
    <source>
        <dbReference type="SAM" id="Phobius"/>
    </source>
</evidence>
<accession>A0ABN8DNZ2</accession>
<organism evidence="2 3">
    <name type="scientific">Vibrio hippocampi</name>
    <dbReference type="NCBI Taxonomy" id="654686"/>
    <lineage>
        <taxon>Bacteria</taxon>
        <taxon>Pseudomonadati</taxon>
        <taxon>Pseudomonadota</taxon>
        <taxon>Gammaproteobacteria</taxon>
        <taxon>Vibrionales</taxon>
        <taxon>Vibrionaceae</taxon>
        <taxon>Vibrio</taxon>
    </lineage>
</organism>
<reference evidence="2" key="1">
    <citation type="submission" date="2021-12" db="EMBL/GenBank/DDBJ databases">
        <authorList>
            <person name="Rodrigo-Torres L."/>
            <person name="Arahal R. D."/>
            <person name="Lucena T."/>
        </authorList>
    </citation>
    <scope>NUCLEOTIDE SEQUENCE</scope>
    <source>
        <strain evidence="2">CECT 8226</strain>
    </source>
</reference>
<keyword evidence="1" id="KW-0812">Transmembrane</keyword>
<protein>
    <submittedName>
        <fullName evidence="2">Uncharacterized protein</fullName>
    </submittedName>
</protein>
<dbReference type="EMBL" id="CAKLCM010000003">
    <property type="protein sequence ID" value="CAH0529658.1"/>
    <property type="molecule type" value="Genomic_DNA"/>
</dbReference>
<keyword evidence="3" id="KW-1185">Reference proteome</keyword>
<evidence type="ECO:0000313" key="3">
    <source>
        <dbReference type="Proteomes" id="UP000838160"/>
    </source>
</evidence>
<proteinExistence type="predicted"/>
<gene>
    <name evidence="2" type="ORF">VHP8226_03413</name>
</gene>
<feature type="transmembrane region" description="Helical" evidence="1">
    <location>
        <begin position="182"/>
        <end position="208"/>
    </location>
</feature>
<comment type="caution">
    <text evidence="2">The sequence shown here is derived from an EMBL/GenBank/DDBJ whole genome shotgun (WGS) entry which is preliminary data.</text>
</comment>
<dbReference type="RefSeq" id="WP_237486242.1">
    <property type="nucleotide sequence ID" value="NZ_CAKLCM010000003.1"/>
</dbReference>
<keyword evidence="1" id="KW-0472">Membrane</keyword>
<keyword evidence="1" id="KW-1133">Transmembrane helix</keyword>
<name>A0ABN8DNZ2_9VIBR</name>
<dbReference type="Proteomes" id="UP000838160">
    <property type="component" value="Unassembled WGS sequence"/>
</dbReference>
<evidence type="ECO:0000313" key="2">
    <source>
        <dbReference type="EMBL" id="CAH0529658.1"/>
    </source>
</evidence>